<protein>
    <submittedName>
        <fullName evidence="1">Uncharacterized protein</fullName>
    </submittedName>
</protein>
<comment type="caution">
    <text evidence="1">The sequence shown here is derived from an EMBL/GenBank/DDBJ whole genome shotgun (WGS) entry which is preliminary data.</text>
</comment>
<dbReference type="EMBL" id="BPFB01000041">
    <property type="protein sequence ID" value="GIU49760.1"/>
    <property type="molecule type" value="Genomic_DNA"/>
</dbReference>
<evidence type="ECO:0000313" key="1">
    <source>
        <dbReference type="EMBL" id="GIU49760.1"/>
    </source>
</evidence>
<proteinExistence type="predicted"/>
<keyword evidence="2" id="KW-1185">Reference proteome</keyword>
<reference evidence="1 2" key="1">
    <citation type="submission" date="2021-05" db="EMBL/GenBank/DDBJ databases">
        <title>Molecular characterization for Shewanella algae harboring chromosomal blaOXA-55-like strains isolated from clinical and environment sample.</title>
        <authorList>
            <person name="Ohama Y."/>
            <person name="Aoki K."/>
            <person name="Harada S."/>
            <person name="Moriya K."/>
            <person name="Ishii Y."/>
            <person name="Tateda K."/>
        </authorList>
    </citation>
    <scope>NUCLEOTIDE SEQUENCE [LARGE SCALE GENOMIC DNA]</scope>
    <source>
        <strain evidence="1 2">LMG 23746</strain>
    </source>
</reference>
<evidence type="ECO:0000313" key="2">
    <source>
        <dbReference type="Proteomes" id="UP000761574"/>
    </source>
</evidence>
<organism evidence="1 2">
    <name type="scientific">Shewanella algidipiscicola</name>
    <dbReference type="NCBI Taxonomy" id="614070"/>
    <lineage>
        <taxon>Bacteria</taxon>
        <taxon>Pseudomonadati</taxon>
        <taxon>Pseudomonadota</taxon>
        <taxon>Gammaproteobacteria</taxon>
        <taxon>Alteromonadales</taxon>
        <taxon>Shewanellaceae</taxon>
        <taxon>Shewanella</taxon>
    </lineage>
</organism>
<sequence length="57" mass="6371">MRISDYHAYTLTASMSRTAPIVDKTRTQVGVLRVEMLSGDITAVDHNIKAPWLKQSP</sequence>
<accession>A0ABQ4PN07</accession>
<dbReference type="Proteomes" id="UP000761574">
    <property type="component" value="Unassembled WGS sequence"/>
</dbReference>
<gene>
    <name evidence="1" type="ORF">TUM4630_29140</name>
</gene>
<name>A0ABQ4PN07_9GAMM</name>